<sequence>MPTPLSERAAAPETVHEPTHPEVTWRAATAADVETVLALYRAAGAVDHPYFVVPRHEVTGKFSSSTVDPARDTMMAITPSGDVVAAGSATLGAGRATEVQTFIAGTVHPNWRGRGLGRELARWQVDRARQQLAGVDSDLPGSIGNFTEDHQDDVLALMARFGLQTRRYFTEMEWHGGHVPDVAVPDDVRIVPFTRELSEATRHARNDAFRDHWGSQPTHEERWSQNLVDNEHFRPDLSRVVVEKAAGGPRVLAFAMASVDEENWAVRGWRVAYVDLIGVRRERRGQRLAPAVMAAQMRAVRDAGLDGTILDVDTENPTGALGLYERMGYTPAHRGRALLLEI</sequence>
<evidence type="ECO:0000259" key="4">
    <source>
        <dbReference type="PROSITE" id="PS51186"/>
    </source>
</evidence>
<evidence type="ECO:0000313" key="6">
    <source>
        <dbReference type="Proteomes" id="UP001597277"/>
    </source>
</evidence>
<dbReference type="RefSeq" id="WP_388007551.1">
    <property type="nucleotide sequence ID" value="NZ_JBHUEE010000006.1"/>
</dbReference>
<organism evidence="5 6">
    <name type="scientific">Georgenia deserti</name>
    <dbReference type="NCBI Taxonomy" id="2093781"/>
    <lineage>
        <taxon>Bacteria</taxon>
        <taxon>Bacillati</taxon>
        <taxon>Actinomycetota</taxon>
        <taxon>Actinomycetes</taxon>
        <taxon>Micrococcales</taxon>
        <taxon>Bogoriellaceae</taxon>
        <taxon>Georgenia</taxon>
    </lineage>
</organism>
<dbReference type="EMBL" id="JBHUEE010000006">
    <property type="protein sequence ID" value="MFD1718716.1"/>
    <property type="molecule type" value="Genomic_DNA"/>
</dbReference>
<dbReference type="Gene3D" id="3.40.630.30">
    <property type="match status" value="1"/>
</dbReference>
<feature type="region of interest" description="Disordered" evidence="3">
    <location>
        <begin position="1"/>
        <end position="20"/>
    </location>
</feature>
<feature type="domain" description="N-acetyltransferase" evidence="4">
    <location>
        <begin position="23"/>
        <end position="191"/>
    </location>
</feature>
<comment type="caution">
    <text evidence="5">The sequence shown here is derived from an EMBL/GenBank/DDBJ whole genome shotgun (WGS) entry which is preliminary data.</text>
</comment>
<keyword evidence="2 5" id="KW-0012">Acyltransferase</keyword>
<name>A0ABW4L559_9MICO</name>
<reference evidence="6" key="1">
    <citation type="journal article" date="2019" name="Int. J. Syst. Evol. Microbiol.">
        <title>The Global Catalogue of Microorganisms (GCM) 10K type strain sequencing project: providing services to taxonomists for standard genome sequencing and annotation.</title>
        <authorList>
            <consortium name="The Broad Institute Genomics Platform"/>
            <consortium name="The Broad Institute Genome Sequencing Center for Infectious Disease"/>
            <person name="Wu L."/>
            <person name="Ma J."/>
        </authorList>
    </citation>
    <scope>NUCLEOTIDE SEQUENCE [LARGE SCALE GENOMIC DNA]</scope>
    <source>
        <strain evidence="6">JCM 17130</strain>
    </source>
</reference>
<evidence type="ECO:0000256" key="2">
    <source>
        <dbReference type="ARBA" id="ARBA00023315"/>
    </source>
</evidence>
<accession>A0ABW4L559</accession>
<protein>
    <submittedName>
        <fullName evidence="5">GNAT family N-acetyltransferase</fullName>
        <ecNumber evidence="5">2.3.1.-</ecNumber>
    </submittedName>
</protein>
<dbReference type="SUPFAM" id="SSF55729">
    <property type="entry name" value="Acyl-CoA N-acyltransferases (Nat)"/>
    <property type="match status" value="2"/>
</dbReference>
<evidence type="ECO:0000313" key="5">
    <source>
        <dbReference type="EMBL" id="MFD1718716.1"/>
    </source>
</evidence>
<proteinExistence type="predicted"/>
<keyword evidence="1 5" id="KW-0808">Transferase</keyword>
<dbReference type="InterPro" id="IPR000182">
    <property type="entry name" value="GNAT_dom"/>
</dbReference>
<evidence type="ECO:0000256" key="3">
    <source>
        <dbReference type="SAM" id="MobiDB-lite"/>
    </source>
</evidence>
<dbReference type="InterPro" id="IPR016181">
    <property type="entry name" value="Acyl_CoA_acyltransferase"/>
</dbReference>
<dbReference type="Proteomes" id="UP001597277">
    <property type="component" value="Unassembled WGS sequence"/>
</dbReference>
<dbReference type="CDD" id="cd04301">
    <property type="entry name" value="NAT_SF"/>
    <property type="match status" value="1"/>
</dbReference>
<feature type="domain" description="N-acetyltransferase" evidence="4">
    <location>
        <begin position="188"/>
        <end position="342"/>
    </location>
</feature>
<gene>
    <name evidence="5" type="ORF">ACFSE6_12785</name>
</gene>
<dbReference type="PANTHER" id="PTHR43877">
    <property type="entry name" value="AMINOALKYLPHOSPHONATE N-ACETYLTRANSFERASE-RELATED-RELATED"/>
    <property type="match status" value="1"/>
</dbReference>
<keyword evidence="6" id="KW-1185">Reference proteome</keyword>
<dbReference type="GO" id="GO:0016746">
    <property type="term" value="F:acyltransferase activity"/>
    <property type="evidence" value="ECO:0007669"/>
    <property type="project" value="UniProtKB-KW"/>
</dbReference>
<dbReference type="Pfam" id="PF00583">
    <property type="entry name" value="Acetyltransf_1"/>
    <property type="match status" value="1"/>
</dbReference>
<dbReference type="PROSITE" id="PS51186">
    <property type="entry name" value="GNAT"/>
    <property type="match status" value="2"/>
</dbReference>
<evidence type="ECO:0000256" key="1">
    <source>
        <dbReference type="ARBA" id="ARBA00022679"/>
    </source>
</evidence>
<dbReference type="InterPro" id="IPR050832">
    <property type="entry name" value="Bact_Acetyltransf"/>
</dbReference>
<dbReference type="EC" id="2.3.1.-" evidence="5"/>